<sequence length="406" mass="46035">MSANTLKCTNCNIVISEVLAFIRDRHHVVDNESLIRICETAFSEEEIDEAKKLLYVSTKTTKKLVSRRKNKKQKDVEDMITVFKTIPSEQIPLFVAYDLCKLPPVCFDHVDVTKLLKDILILRQEIANIKCNYATNEQLENVRAKINTDKSSHLTNSNVNKKRGGYLLDSGPFGLPHISQQLSDDDEPQPPPPLRPEVTHPCDDSTSDSPPPPLVPTYRPLVHTHTGGEAVKPVSLAPVNSTLLGNNDEFEGCDNGHKQLTMAEIVNKGEWKESKPDEKWVLVQRTKPKSNRFEGMTGKAISNTSFKAAEIKIPLFISNVNKETTEKDICEYIGEKANIAVHLEKINMKTERPYNAFKLFVPKHKISTFLDDKLWPEGITFRRFVHFRREKEATGSSFVNEDPKQN</sequence>
<evidence type="ECO:0000313" key="2">
    <source>
        <dbReference type="EMBL" id="KAG7295147.1"/>
    </source>
</evidence>
<evidence type="ECO:0000256" key="1">
    <source>
        <dbReference type="SAM" id="MobiDB-lite"/>
    </source>
</evidence>
<proteinExistence type="predicted"/>
<name>A0ABQ7PQ76_PLUXY</name>
<feature type="region of interest" description="Disordered" evidence="1">
    <location>
        <begin position="177"/>
        <end position="214"/>
    </location>
</feature>
<gene>
    <name evidence="2" type="ORF">JYU34_022102</name>
</gene>
<dbReference type="Proteomes" id="UP000823941">
    <property type="component" value="Chromosome 31"/>
</dbReference>
<organism evidence="2 3">
    <name type="scientific">Plutella xylostella</name>
    <name type="common">Diamondback moth</name>
    <name type="synonym">Plutella maculipennis</name>
    <dbReference type="NCBI Taxonomy" id="51655"/>
    <lineage>
        <taxon>Eukaryota</taxon>
        <taxon>Metazoa</taxon>
        <taxon>Ecdysozoa</taxon>
        <taxon>Arthropoda</taxon>
        <taxon>Hexapoda</taxon>
        <taxon>Insecta</taxon>
        <taxon>Pterygota</taxon>
        <taxon>Neoptera</taxon>
        <taxon>Endopterygota</taxon>
        <taxon>Lepidoptera</taxon>
        <taxon>Glossata</taxon>
        <taxon>Ditrysia</taxon>
        <taxon>Yponomeutoidea</taxon>
        <taxon>Plutellidae</taxon>
        <taxon>Plutella</taxon>
    </lineage>
</organism>
<evidence type="ECO:0008006" key="4">
    <source>
        <dbReference type="Google" id="ProtNLM"/>
    </source>
</evidence>
<accession>A0ABQ7PQ76</accession>
<reference evidence="2 3" key="1">
    <citation type="submission" date="2021-06" db="EMBL/GenBank/DDBJ databases">
        <title>A haploid diamondback moth (Plutella xylostella L.) genome assembly resolves 31 chromosomes and identifies a diamide resistance mutation.</title>
        <authorList>
            <person name="Ward C.M."/>
            <person name="Perry K.D."/>
            <person name="Baker G."/>
            <person name="Powis K."/>
            <person name="Heckel D.G."/>
            <person name="Baxter S.W."/>
        </authorList>
    </citation>
    <scope>NUCLEOTIDE SEQUENCE [LARGE SCALE GENOMIC DNA]</scope>
    <source>
        <strain evidence="2 3">LV</strain>
        <tissue evidence="2">Single pupa</tissue>
    </source>
</reference>
<protein>
    <recommendedName>
        <fullName evidence="4">Mutant cadherin</fullName>
    </recommendedName>
</protein>
<dbReference type="EMBL" id="JAHIBW010000031">
    <property type="protein sequence ID" value="KAG7295147.1"/>
    <property type="molecule type" value="Genomic_DNA"/>
</dbReference>
<keyword evidence="3" id="KW-1185">Reference proteome</keyword>
<comment type="caution">
    <text evidence="2">The sequence shown here is derived from an EMBL/GenBank/DDBJ whole genome shotgun (WGS) entry which is preliminary data.</text>
</comment>
<evidence type="ECO:0000313" key="3">
    <source>
        <dbReference type="Proteomes" id="UP000823941"/>
    </source>
</evidence>